<evidence type="ECO:0000256" key="2">
    <source>
        <dbReference type="SAM" id="MobiDB-lite"/>
    </source>
</evidence>
<dbReference type="EMBL" id="JAUUTY010000006">
    <property type="protein sequence ID" value="KAK1620365.1"/>
    <property type="molecule type" value="Genomic_DNA"/>
</dbReference>
<feature type="coiled-coil region" evidence="1">
    <location>
        <begin position="103"/>
        <end position="161"/>
    </location>
</feature>
<protein>
    <submittedName>
        <fullName evidence="3">Uncharacterized protein</fullName>
    </submittedName>
</protein>
<name>A0AAD8RGF2_LOLMU</name>
<reference evidence="3" key="1">
    <citation type="submission" date="2023-07" db="EMBL/GenBank/DDBJ databases">
        <title>A chromosome-level genome assembly of Lolium multiflorum.</title>
        <authorList>
            <person name="Chen Y."/>
            <person name="Copetti D."/>
            <person name="Kolliker R."/>
            <person name="Studer B."/>
        </authorList>
    </citation>
    <scope>NUCLEOTIDE SEQUENCE</scope>
    <source>
        <strain evidence="3">02402/16</strain>
        <tissue evidence="3">Leaf</tissue>
    </source>
</reference>
<organism evidence="3 4">
    <name type="scientific">Lolium multiflorum</name>
    <name type="common">Italian ryegrass</name>
    <name type="synonym">Lolium perenne subsp. multiflorum</name>
    <dbReference type="NCBI Taxonomy" id="4521"/>
    <lineage>
        <taxon>Eukaryota</taxon>
        <taxon>Viridiplantae</taxon>
        <taxon>Streptophyta</taxon>
        <taxon>Embryophyta</taxon>
        <taxon>Tracheophyta</taxon>
        <taxon>Spermatophyta</taxon>
        <taxon>Magnoliopsida</taxon>
        <taxon>Liliopsida</taxon>
        <taxon>Poales</taxon>
        <taxon>Poaceae</taxon>
        <taxon>BOP clade</taxon>
        <taxon>Pooideae</taxon>
        <taxon>Poodae</taxon>
        <taxon>Poeae</taxon>
        <taxon>Poeae Chloroplast Group 2 (Poeae type)</taxon>
        <taxon>Loliodinae</taxon>
        <taxon>Loliinae</taxon>
        <taxon>Lolium</taxon>
    </lineage>
</organism>
<dbReference type="Proteomes" id="UP001231189">
    <property type="component" value="Unassembled WGS sequence"/>
</dbReference>
<proteinExistence type="predicted"/>
<keyword evidence="4" id="KW-1185">Reference proteome</keyword>
<evidence type="ECO:0000313" key="3">
    <source>
        <dbReference type="EMBL" id="KAK1620365.1"/>
    </source>
</evidence>
<gene>
    <name evidence="3" type="ORF">QYE76_025882</name>
</gene>
<accession>A0AAD8RGF2</accession>
<feature type="region of interest" description="Disordered" evidence="2">
    <location>
        <begin position="57"/>
        <end position="76"/>
    </location>
</feature>
<keyword evidence="1" id="KW-0175">Coiled coil</keyword>
<evidence type="ECO:0000313" key="4">
    <source>
        <dbReference type="Proteomes" id="UP001231189"/>
    </source>
</evidence>
<sequence>MPSTPSPRLALLAQLTKEKKRRNPQLMGQLLRALPTCWFFLKNIVLMRKPRLPRSITEKRQLPCPAPERRSRRKLEPGLAAHKSLPLGMFNLGSQFIGFRNETATLRDALHRAQERADALEAKLKTSEIARRKAEKDAAVVEGLRQRLKTVEDAMSDKEAQQVERENAIVEHFEKQNRRFFRKMGEQYTLNQEFDDRLIDTLDILEQNYDMARTCISSAWAALKRVFPLFFPKDTQPEIFSQLTQHFLAKEDPVLAYRQASLKIGFKGTIALVAARKLTG</sequence>
<evidence type="ECO:0000256" key="1">
    <source>
        <dbReference type="SAM" id="Coils"/>
    </source>
</evidence>
<dbReference type="AlphaFoldDB" id="A0AAD8RGF2"/>
<comment type="caution">
    <text evidence="3">The sequence shown here is derived from an EMBL/GenBank/DDBJ whole genome shotgun (WGS) entry which is preliminary data.</text>
</comment>